<gene>
    <name evidence="1" type="ORF">ACFPZJ_39425</name>
</gene>
<sequence length="373" mass="40723">MIELSLDQARSVAVTAQGLHTTSRPLPAGDVLGRLGGIQLDTISVVRRSHELVQLARGVPVAEAQQLISESDPPKLFEYWAHAASLIPLSLWPLFAFRRRSYAVKGWTGPTIDPAAVSHVRSVVAERGPVTITDLGGAKGSGWERSSANKWALEWLLAIGELACIHRRGWQRVYQSAEAVIPDDLIHAEPDESECLRSLTRLALQALGVATADDVADYFRLPPRKVTACLTALEEAEPVKVEGWEQPAWASRAALNPPQLDHEACTPLSPFDSLIWHRPRMRRLFGVEYLLEAYKPAAARECGYFGMPVLVGSSIVGRIAVRVSKGIAVVEGHQLVDGQDRAHLNRALAVICQWAQALKTPTLHFPPHVGASA</sequence>
<proteinExistence type="predicted"/>
<keyword evidence="2" id="KW-1185">Reference proteome</keyword>
<dbReference type="PANTHER" id="PTHR30528:SF0">
    <property type="entry name" value="CYTOPLASMIC PROTEIN"/>
    <property type="match status" value="1"/>
</dbReference>
<reference evidence="2" key="1">
    <citation type="journal article" date="2019" name="Int. J. Syst. Evol. Microbiol.">
        <title>The Global Catalogue of Microorganisms (GCM) 10K type strain sequencing project: providing services to taxonomists for standard genome sequencing and annotation.</title>
        <authorList>
            <consortium name="The Broad Institute Genomics Platform"/>
            <consortium name="The Broad Institute Genome Sequencing Center for Infectious Disease"/>
            <person name="Wu L."/>
            <person name="Ma J."/>
        </authorList>
    </citation>
    <scope>NUCLEOTIDE SEQUENCE [LARGE SCALE GENOMIC DNA]</scope>
    <source>
        <strain evidence="2">CGMCC 4.7248</strain>
    </source>
</reference>
<dbReference type="RefSeq" id="WP_381031864.1">
    <property type="nucleotide sequence ID" value="NZ_JBHSNY010000030.1"/>
</dbReference>
<dbReference type="InterPro" id="IPR009351">
    <property type="entry name" value="AlkZ-like"/>
</dbReference>
<evidence type="ECO:0000313" key="2">
    <source>
        <dbReference type="Proteomes" id="UP001596154"/>
    </source>
</evidence>
<evidence type="ECO:0000313" key="1">
    <source>
        <dbReference type="EMBL" id="MFC5639673.1"/>
    </source>
</evidence>
<dbReference type="Proteomes" id="UP001596154">
    <property type="component" value="Unassembled WGS sequence"/>
</dbReference>
<protein>
    <submittedName>
        <fullName evidence="1">Winged helix-turn-helix domain-containing protein</fullName>
    </submittedName>
</protein>
<dbReference type="Pfam" id="PF06224">
    <property type="entry name" value="AlkZ-like"/>
    <property type="match status" value="1"/>
</dbReference>
<comment type="caution">
    <text evidence="1">The sequence shown here is derived from an EMBL/GenBank/DDBJ whole genome shotgun (WGS) entry which is preliminary data.</text>
</comment>
<dbReference type="PANTHER" id="PTHR30528">
    <property type="entry name" value="CYTOPLASMIC PROTEIN"/>
    <property type="match status" value="1"/>
</dbReference>
<dbReference type="EMBL" id="JBHSNY010000030">
    <property type="protein sequence ID" value="MFC5639673.1"/>
    <property type="molecule type" value="Genomic_DNA"/>
</dbReference>
<organism evidence="1 2">
    <name type="scientific">Streptomyces bullii</name>
    <dbReference type="NCBI Taxonomy" id="349910"/>
    <lineage>
        <taxon>Bacteria</taxon>
        <taxon>Bacillati</taxon>
        <taxon>Actinomycetota</taxon>
        <taxon>Actinomycetes</taxon>
        <taxon>Kitasatosporales</taxon>
        <taxon>Streptomycetaceae</taxon>
        <taxon>Streptomyces</taxon>
    </lineage>
</organism>
<name>A0ABW0V1E7_9ACTN</name>
<accession>A0ABW0V1E7</accession>